<dbReference type="PaxDb" id="6945-Q4PME2"/>
<accession>Q4PME2</accession>
<feature type="transmembrane region" description="Helical" evidence="1">
    <location>
        <begin position="15"/>
        <end position="36"/>
    </location>
</feature>
<dbReference type="VEuPathDB" id="VectorBase:ISCI006747"/>
<dbReference type="EnsemblMetazoa" id="ISCW006747-RA">
    <property type="protein sequence ID" value="ISCW006747-PA"/>
    <property type="gene ID" value="ISCW006747"/>
</dbReference>
<dbReference type="VEuPathDB" id="VectorBase:ISCW006747"/>
<reference evidence="4" key="4">
    <citation type="submission" date="2020-05" db="UniProtKB">
        <authorList>
            <consortium name="EnsemblMetazoa"/>
        </authorList>
    </citation>
    <scope>IDENTIFICATION</scope>
    <source>
        <strain evidence="4">wikel</strain>
    </source>
</reference>
<protein>
    <submittedName>
        <fullName evidence="2">Putative salivary protein</fullName>
    </submittedName>
    <submittedName>
        <fullName evidence="3">Secreted salivary gland peptide, putative</fullName>
    </submittedName>
</protein>
<evidence type="ECO:0000256" key="1">
    <source>
        <dbReference type="SAM" id="Phobius"/>
    </source>
</evidence>
<evidence type="ECO:0000313" key="4">
    <source>
        <dbReference type="EnsemblMetazoa" id="ISCW006747-PA"/>
    </source>
</evidence>
<gene>
    <name evidence="3" type="ORF">IscW_ISCW006747</name>
</gene>
<organism evidence="2">
    <name type="scientific">Ixodes scapularis</name>
    <name type="common">Black-legged tick</name>
    <name type="synonym">Deer tick</name>
    <dbReference type="NCBI Taxonomy" id="6945"/>
    <lineage>
        <taxon>Eukaryota</taxon>
        <taxon>Metazoa</taxon>
        <taxon>Ecdysozoa</taxon>
        <taxon>Arthropoda</taxon>
        <taxon>Chelicerata</taxon>
        <taxon>Arachnida</taxon>
        <taxon>Acari</taxon>
        <taxon>Parasitiformes</taxon>
        <taxon>Ixodida</taxon>
        <taxon>Ixodoidea</taxon>
        <taxon>Ixodidae</taxon>
        <taxon>Ixodinae</taxon>
        <taxon>Ixodes</taxon>
    </lineage>
</organism>
<keyword evidence="1" id="KW-0812">Transmembrane</keyword>
<dbReference type="EMBL" id="ABJB010253083">
    <property type="status" value="NOT_ANNOTATED_CDS"/>
    <property type="molecule type" value="Genomic_DNA"/>
</dbReference>
<dbReference type="EMBL" id="DQ066185">
    <property type="protein sequence ID" value="AAY66822.1"/>
    <property type="molecule type" value="mRNA"/>
</dbReference>
<keyword evidence="1" id="KW-0472">Membrane</keyword>
<keyword evidence="1" id="KW-1133">Transmembrane helix</keyword>
<evidence type="ECO:0000313" key="2">
    <source>
        <dbReference type="EMBL" id="AAY66822.1"/>
    </source>
</evidence>
<dbReference type="Proteomes" id="UP000001555">
    <property type="component" value="Unassembled WGS sequence"/>
</dbReference>
<dbReference type="EMBL" id="DS734517">
    <property type="protein sequence ID" value="EEC07132.1"/>
    <property type="molecule type" value="Genomic_DNA"/>
</dbReference>
<sequence length="84" mass="9408">MLPIVTQIHRTKRKATAFVALIPIVVECLLVVPASFSRRPAFRPRRCNGHPFNIVSQNTGKVSVADPFEMCVPPFPIHSRSISR</sequence>
<evidence type="ECO:0000313" key="3">
    <source>
        <dbReference type="EMBL" id="EEC07132.1"/>
    </source>
</evidence>
<dbReference type="HOGENOM" id="CLU_2529964_0_0_1"/>
<proteinExistence type="evidence at transcript level"/>
<reference evidence="2" key="2">
    <citation type="journal article" date="2006" name="Insect Biochem. Mol. Biol.">
        <title>An annotated catalog of salivary gland transcripts from Ixodes scapularis ticks.</title>
        <authorList>
            <person name="Ribeiro J.M."/>
            <person name="Alarcon-Chaidez F."/>
            <person name="Francischetti I.M."/>
            <person name="Mans B.J."/>
            <person name="Mather T.N."/>
            <person name="Valenzuela J.G."/>
            <person name="Wikel S.K."/>
        </authorList>
    </citation>
    <scope>NUCLEOTIDE SEQUENCE</scope>
    <source>
        <strain evidence="2">ISUFJ-cluster-310</strain>
        <tissue evidence="2">Salivary glands</tissue>
    </source>
</reference>
<dbReference type="InParanoid" id="Q4PME2"/>
<dbReference type="AlphaFoldDB" id="Q4PME2"/>
<reference evidence="3 5" key="3">
    <citation type="submission" date="2008-03" db="EMBL/GenBank/DDBJ databases">
        <title>Annotation of Ixodes scapularis.</title>
        <authorList>
            <consortium name="Ixodes scapularis Genome Project Consortium"/>
            <person name="Caler E."/>
            <person name="Hannick L.I."/>
            <person name="Bidwell S."/>
            <person name="Joardar V."/>
            <person name="Thiagarajan M."/>
            <person name="Amedeo P."/>
            <person name="Galinsky K.J."/>
            <person name="Schobel S."/>
            <person name="Inman J."/>
            <person name="Hostetler J."/>
            <person name="Miller J."/>
            <person name="Hammond M."/>
            <person name="Megy K."/>
            <person name="Lawson D."/>
            <person name="Kodira C."/>
            <person name="Sutton G."/>
            <person name="Meyer J."/>
            <person name="Hill C.A."/>
            <person name="Birren B."/>
            <person name="Nene V."/>
            <person name="Collins F."/>
            <person name="Alarcon-Chaidez F."/>
            <person name="Wikel S."/>
            <person name="Strausberg R."/>
        </authorList>
    </citation>
    <scope>NUCLEOTIDE SEQUENCE [LARGE SCALE GENOMIC DNA]</scope>
    <source>
        <strain evidence="5">Wikel</strain>
        <strain evidence="3">Wikel colony</strain>
    </source>
</reference>
<keyword evidence="5" id="KW-1185">Reference proteome</keyword>
<name>Q4PME2_IXOSC</name>
<evidence type="ECO:0000313" key="5">
    <source>
        <dbReference type="Proteomes" id="UP000001555"/>
    </source>
</evidence>
<reference evidence="2" key="1">
    <citation type="submission" date="2005-05" db="EMBL/GenBank/DDBJ databases">
        <authorList>
            <person name="Tseng H.-P."/>
            <person name="Hseu T.-H."/>
            <person name="Buhler D.R."/>
            <person name="Wang W.-D."/>
            <person name="Tsai H.-L."/>
            <person name="Hu C.-H."/>
        </authorList>
    </citation>
    <scope>NUCLEOTIDE SEQUENCE</scope>
    <source>
        <strain evidence="2">ISUFJ-cluster-310</strain>
        <tissue evidence="2">Salivary glands</tissue>
    </source>
</reference>